<organism evidence="1 2">
    <name type="scientific">Solanum commersonii</name>
    <name type="common">Commerson's wild potato</name>
    <name type="synonym">Commerson's nightshade</name>
    <dbReference type="NCBI Taxonomy" id="4109"/>
    <lineage>
        <taxon>Eukaryota</taxon>
        <taxon>Viridiplantae</taxon>
        <taxon>Streptophyta</taxon>
        <taxon>Embryophyta</taxon>
        <taxon>Tracheophyta</taxon>
        <taxon>Spermatophyta</taxon>
        <taxon>Magnoliopsida</taxon>
        <taxon>eudicotyledons</taxon>
        <taxon>Gunneridae</taxon>
        <taxon>Pentapetalae</taxon>
        <taxon>asterids</taxon>
        <taxon>lamiids</taxon>
        <taxon>Solanales</taxon>
        <taxon>Solanaceae</taxon>
        <taxon>Solanoideae</taxon>
        <taxon>Solaneae</taxon>
        <taxon>Solanum</taxon>
    </lineage>
</organism>
<name>A0A9J5Z8C2_SOLCO</name>
<dbReference type="EMBL" id="JACXVP010000005">
    <property type="protein sequence ID" value="KAG5607716.1"/>
    <property type="molecule type" value="Genomic_DNA"/>
</dbReference>
<gene>
    <name evidence="1" type="ORF">H5410_029208</name>
</gene>
<evidence type="ECO:0000313" key="2">
    <source>
        <dbReference type="Proteomes" id="UP000824120"/>
    </source>
</evidence>
<dbReference type="Proteomes" id="UP000824120">
    <property type="component" value="Chromosome 5"/>
</dbReference>
<comment type="caution">
    <text evidence="1">The sequence shown here is derived from an EMBL/GenBank/DDBJ whole genome shotgun (WGS) entry which is preliminary data.</text>
</comment>
<accession>A0A9J5Z8C2</accession>
<sequence>MDGSRLRSGKHYEATTRDNVDVILLGIAKHFGDISIHSAKPIYVVAISGYTWKCLNLCILSPPSTCRPAVGAFGPKGTCRWLSRRNGSIAVTALKYNFHRATGRILCRLLKYTTEYCKWQSGLAAMIH</sequence>
<dbReference type="OrthoDB" id="1024839at2759"/>
<protein>
    <submittedName>
        <fullName evidence="1">Uncharacterized protein</fullName>
    </submittedName>
</protein>
<proteinExistence type="predicted"/>
<reference evidence="1 2" key="1">
    <citation type="submission" date="2020-09" db="EMBL/GenBank/DDBJ databases">
        <title>De no assembly of potato wild relative species, Solanum commersonii.</title>
        <authorList>
            <person name="Cho K."/>
        </authorList>
    </citation>
    <scope>NUCLEOTIDE SEQUENCE [LARGE SCALE GENOMIC DNA]</scope>
    <source>
        <strain evidence="1">LZ3.2</strain>
        <tissue evidence="1">Leaf</tissue>
    </source>
</reference>
<dbReference type="AlphaFoldDB" id="A0A9J5Z8C2"/>
<keyword evidence="2" id="KW-1185">Reference proteome</keyword>
<evidence type="ECO:0000313" key="1">
    <source>
        <dbReference type="EMBL" id="KAG5607716.1"/>
    </source>
</evidence>